<evidence type="ECO:0000256" key="13">
    <source>
        <dbReference type="ARBA" id="ARBA00037847"/>
    </source>
</evidence>
<keyword evidence="6" id="KW-0677">Repeat</keyword>
<proteinExistence type="inferred from homology"/>
<dbReference type="Pfam" id="PF03911">
    <property type="entry name" value="Sec61_beta"/>
    <property type="match status" value="1"/>
</dbReference>
<dbReference type="InterPro" id="IPR016482">
    <property type="entry name" value="SecG/Sec61-beta/Sbh"/>
</dbReference>
<reference evidence="16 17" key="1">
    <citation type="submission" date="2017-03" db="EMBL/GenBank/DDBJ databases">
        <title>Genomes of endolithic fungi from Antarctica.</title>
        <authorList>
            <person name="Coleine C."/>
            <person name="Masonjones S."/>
            <person name="Stajich J.E."/>
        </authorList>
    </citation>
    <scope>NUCLEOTIDE SEQUENCE [LARGE SCALE GENOMIC DNA]</scope>
    <source>
        <strain evidence="16 17">CCFEE 6314</strain>
    </source>
</reference>
<dbReference type="Gene3D" id="3.80.10.10">
    <property type="entry name" value="Ribonuclease Inhibitor"/>
    <property type="match status" value="2"/>
</dbReference>
<feature type="region of interest" description="Disordered" evidence="14">
    <location>
        <begin position="1"/>
        <end position="96"/>
    </location>
</feature>
<keyword evidence="10 15" id="KW-0472">Membrane</keyword>
<dbReference type="VEuPathDB" id="FungiDB:PV10_01161"/>
<keyword evidence="9" id="KW-0811">Translocation</keyword>
<comment type="similarity">
    <text evidence="12">Belongs to the SDS22 family.</text>
</comment>
<evidence type="ECO:0008006" key="18">
    <source>
        <dbReference type="Google" id="ProtNLM"/>
    </source>
</evidence>
<comment type="caution">
    <text evidence="16">The sequence shown here is derived from an EMBL/GenBank/DDBJ whole genome shotgun (WGS) entry which is preliminary data.</text>
</comment>
<feature type="region of interest" description="Disordered" evidence="14">
    <location>
        <begin position="186"/>
        <end position="222"/>
    </location>
</feature>
<feature type="compositionally biased region" description="Basic and acidic residues" evidence="14">
    <location>
        <begin position="69"/>
        <end position="78"/>
    </location>
</feature>
<dbReference type="PANTHER" id="PTHR45973">
    <property type="entry name" value="PROTEIN PHOSPHATASE 1 REGULATORY SUBUNIT SDS22-RELATED"/>
    <property type="match status" value="1"/>
</dbReference>
<evidence type="ECO:0000256" key="11">
    <source>
        <dbReference type="ARBA" id="ARBA00023242"/>
    </source>
</evidence>
<evidence type="ECO:0000256" key="5">
    <source>
        <dbReference type="ARBA" id="ARBA00022692"/>
    </source>
</evidence>
<evidence type="ECO:0000313" key="17">
    <source>
        <dbReference type="Proteomes" id="UP000288859"/>
    </source>
</evidence>
<dbReference type="SMART" id="SM00365">
    <property type="entry name" value="LRR_SD22"/>
    <property type="match status" value="9"/>
</dbReference>
<keyword evidence="4" id="KW-0433">Leucine-rich repeat</keyword>
<evidence type="ECO:0000256" key="1">
    <source>
        <dbReference type="ARBA" id="ARBA00004123"/>
    </source>
</evidence>
<dbReference type="SMART" id="SM00369">
    <property type="entry name" value="LRR_TYP"/>
    <property type="match status" value="6"/>
</dbReference>
<keyword evidence="8 15" id="KW-1133">Transmembrane helix</keyword>
<dbReference type="GO" id="GO:0015031">
    <property type="term" value="P:protein transport"/>
    <property type="evidence" value="ECO:0007669"/>
    <property type="project" value="UniProtKB-KW"/>
</dbReference>
<dbReference type="FunFam" id="3.80.10.10:FF:000446">
    <property type="entry name" value="Protein phosphatase 1 regulatory subunit SDS22"/>
    <property type="match status" value="1"/>
</dbReference>
<dbReference type="Pfam" id="PF13855">
    <property type="entry name" value="LRR_8"/>
    <property type="match status" value="1"/>
</dbReference>
<evidence type="ECO:0000256" key="7">
    <source>
        <dbReference type="ARBA" id="ARBA00022927"/>
    </source>
</evidence>
<keyword evidence="7" id="KW-0653">Protein transport</keyword>
<keyword evidence="3" id="KW-0813">Transport</keyword>
<keyword evidence="11" id="KW-0539">Nucleus</keyword>
<evidence type="ECO:0000256" key="8">
    <source>
        <dbReference type="ARBA" id="ARBA00022989"/>
    </source>
</evidence>
<dbReference type="Pfam" id="PF14580">
    <property type="entry name" value="LRR_9"/>
    <property type="match status" value="1"/>
</dbReference>
<comment type="subcellular location">
    <subcellularLocation>
        <location evidence="13">Endomembrane system</location>
        <topology evidence="13">Single-pass membrane protein</topology>
    </subcellularLocation>
    <subcellularLocation>
        <location evidence="1">Nucleus</location>
    </subcellularLocation>
</comment>
<dbReference type="GO" id="GO:0005634">
    <property type="term" value="C:nucleus"/>
    <property type="evidence" value="ECO:0007669"/>
    <property type="project" value="UniProtKB-SubCell"/>
</dbReference>
<dbReference type="AlphaFoldDB" id="A0A438MSH8"/>
<dbReference type="InterPro" id="IPR003591">
    <property type="entry name" value="Leu-rich_rpt_typical-subtyp"/>
</dbReference>
<dbReference type="EMBL" id="NAJM01000058">
    <property type="protein sequence ID" value="RVX66636.1"/>
    <property type="molecule type" value="Genomic_DNA"/>
</dbReference>
<feature type="compositionally biased region" description="Polar residues" evidence="14">
    <location>
        <begin position="209"/>
        <end position="222"/>
    </location>
</feature>
<evidence type="ECO:0000256" key="14">
    <source>
        <dbReference type="SAM" id="MobiDB-lite"/>
    </source>
</evidence>
<evidence type="ECO:0000313" key="16">
    <source>
        <dbReference type="EMBL" id="RVX66636.1"/>
    </source>
</evidence>
<accession>A0A438MSH8</accession>
<dbReference type="Proteomes" id="UP000288859">
    <property type="component" value="Unassembled WGS sequence"/>
</dbReference>
<dbReference type="PROSITE" id="PS51450">
    <property type="entry name" value="LRR"/>
    <property type="match status" value="7"/>
</dbReference>
<dbReference type="InterPro" id="IPR050576">
    <property type="entry name" value="Cilia_flagella_integrity"/>
</dbReference>
<evidence type="ECO:0000256" key="3">
    <source>
        <dbReference type="ARBA" id="ARBA00022448"/>
    </source>
</evidence>
<keyword evidence="5 15" id="KW-0812">Transmembrane</keyword>
<sequence length="563" mass="62786">MVRFTFAPQARSPFLEPKPPTQHKIAHDQFSRPESGADSTPSAQKSSGSSIARAGSPPGGPRSAIRRRAAADHKESVKNARPTSTRAAGAGGSSGTMLRLYTDESPGLKVDPMVILFLSLGFIFSVVALHLIAKITKSNTNKSGNQPDFSNDTGENVSELFNTIRRHSFVFISKALCSILESNESSQDPITRANDHPHTDVHIQIPDTDPSNTSAPLVNSNGWDGKLRLTPRNAVLANPEVLSDPDYSDPDAPPVDQIEADEDLLEDLPLDSEDIDLVHSRVTSIPALNLSRFQKVLRLCLRQNQITTIDFPQEFAERLQELDLYDNLISHIKGLDSFKSLTSLDFSFNKIKHIKNISHLTTLTELYFVQNRISKIENLDNLSNLTSIELAANRIRELENLEPLTSLRELWLGKNKITEIKNISSLSNLRLLDIKSNRLTSITGLESLSDLEELYVSHNAIAEISVSSLQHNLKLRVLDISNNQIAHLENISHLKDLEELWASSNKLADFREVERELADKEHLETVYFEMNPLQLAGPALYRNKVRLALPQIRQIDATYVKVV</sequence>
<gene>
    <name evidence="16" type="ORF">B0A52_09387</name>
</gene>
<evidence type="ECO:0000256" key="15">
    <source>
        <dbReference type="SAM" id="Phobius"/>
    </source>
</evidence>
<evidence type="ECO:0000256" key="10">
    <source>
        <dbReference type="ARBA" id="ARBA00023136"/>
    </source>
</evidence>
<dbReference type="InterPro" id="IPR001611">
    <property type="entry name" value="Leu-rich_rpt"/>
</dbReference>
<dbReference type="PANTHER" id="PTHR45973:SF23">
    <property type="entry name" value="PROTEIN PHOSPHATASE 1 REGULATORY SUBUNIT 7"/>
    <property type="match status" value="1"/>
</dbReference>
<evidence type="ECO:0000256" key="4">
    <source>
        <dbReference type="ARBA" id="ARBA00022614"/>
    </source>
</evidence>
<evidence type="ECO:0000256" key="9">
    <source>
        <dbReference type="ARBA" id="ARBA00023010"/>
    </source>
</evidence>
<dbReference type="GO" id="GO:0012505">
    <property type="term" value="C:endomembrane system"/>
    <property type="evidence" value="ECO:0007669"/>
    <property type="project" value="UniProtKB-SubCell"/>
</dbReference>
<name>A0A438MSH8_EXOME</name>
<organism evidence="16 17">
    <name type="scientific">Exophiala mesophila</name>
    <name type="common">Black yeast-like fungus</name>
    <dbReference type="NCBI Taxonomy" id="212818"/>
    <lineage>
        <taxon>Eukaryota</taxon>
        <taxon>Fungi</taxon>
        <taxon>Dikarya</taxon>
        <taxon>Ascomycota</taxon>
        <taxon>Pezizomycotina</taxon>
        <taxon>Eurotiomycetes</taxon>
        <taxon>Chaetothyriomycetidae</taxon>
        <taxon>Chaetothyriales</taxon>
        <taxon>Herpotrichiellaceae</taxon>
        <taxon>Exophiala</taxon>
    </lineage>
</organism>
<feature type="transmembrane region" description="Helical" evidence="15">
    <location>
        <begin position="113"/>
        <end position="133"/>
    </location>
</feature>
<dbReference type="InterPro" id="IPR032675">
    <property type="entry name" value="LRR_dom_sf"/>
</dbReference>
<dbReference type="OrthoDB" id="266138at2759"/>
<evidence type="ECO:0000256" key="2">
    <source>
        <dbReference type="ARBA" id="ARBA00006103"/>
    </source>
</evidence>
<evidence type="ECO:0000256" key="12">
    <source>
        <dbReference type="ARBA" id="ARBA00023460"/>
    </source>
</evidence>
<dbReference type="VEuPathDB" id="FungiDB:PV10_01162"/>
<dbReference type="SUPFAM" id="SSF52058">
    <property type="entry name" value="L domain-like"/>
    <property type="match status" value="1"/>
</dbReference>
<feature type="compositionally biased region" description="Polar residues" evidence="14">
    <location>
        <begin position="37"/>
        <end position="50"/>
    </location>
</feature>
<evidence type="ECO:0000256" key="6">
    <source>
        <dbReference type="ARBA" id="ARBA00022737"/>
    </source>
</evidence>
<comment type="similarity">
    <text evidence="2">Belongs to the SEC61-beta family.</text>
</comment>
<protein>
    <recommendedName>
        <fullName evidence="18">Protein phosphatase 1 regulatory subunit 7</fullName>
    </recommendedName>
</protein>